<protein>
    <submittedName>
        <fullName evidence="1">Uncharacterized protein</fullName>
    </submittedName>
</protein>
<comment type="caution">
    <text evidence="1">The sequence shown here is derived from an EMBL/GenBank/DDBJ whole genome shotgun (WGS) entry which is preliminary data.</text>
</comment>
<dbReference type="EMBL" id="JAGIZQ010000002">
    <property type="protein sequence ID" value="KAH6640666.1"/>
    <property type="molecule type" value="Genomic_DNA"/>
</dbReference>
<organism evidence="1 2">
    <name type="scientific">Chaetomium tenue</name>
    <dbReference type="NCBI Taxonomy" id="1854479"/>
    <lineage>
        <taxon>Eukaryota</taxon>
        <taxon>Fungi</taxon>
        <taxon>Dikarya</taxon>
        <taxon>Ascomycota</taxon>
        <taxon>Pezizomycotina</taxon>
        <taxon>Sordariomycetes</taxon>
        <taxon>Sordariomycetidae</taxon>
        <taxon>Sordariales</taxon>
        <taxon>Chaetomiaceae</taxon>
        <taxon>Chaetomium</taxon>
    </lineage>
</organism>
<sequence length="1503" mass="166259">MPPTSQHPQAKFDPIPPDFDLHSVVERTPNFHWILRISAAQIRNIGPQEFERLVFLHVIHGGKPLVIEKWNGRLPKSLFSAEWLESTYDKKPENVRDVVGQTDIPMSMGHYLRSMKTLTNQWTPHNYRDERRQRLYLKDIDCPPEWQDYLQKVIPPNLYYMNSNVDERAGKGRSDDMGIFQEGRSAAPAGDLMSSLPEEMRAQNLMCYIGHEGTYTPAHREMCASLGQNIMVDASGDENGERPGSSIWFMTETKDREVVREYFLSMLGHDIEIEKHFAQVNAWKKATFPVYVVEQKVGDFILVPPLAPHQVWNRGTRTIKVAWNRTTAETLQLALHEALPKARLVCRDEQYKNKAILFYTLEKYYKEMVDTEKTADIGLLGFGQDLIKNSTRMKQMAADFKSLFSLFTEVLLDEMFASREKEIDYIEFDSNITCSYCRANIFNRFLTCKHCVRQLVNGDEDTYDICMECYVMGRSCFCVSNLSWCEQWHWSDLVDRYESWRALIIKNDGFVSFDSSPLPLELARRKLGKKSVAQICQEQLRMRPWKDITQAKEASEPESDIEVDDEGRPKKKKRRKAKKGDVHRCHVCQHKDYNYKLAFCTNEGCHDAYCFGVLYRAFDMMPQEVVQNERWQCPKCLKICNCAACRRAGNGVPYIPKTTLLGHDTRRIADDRSVETLVDFRVHNLSWLKSVGDESRSLSSKRMQRLQQAAEAEKAKQAEMPDQVPTLPDGALAESMDAALLHAANGHHGQNGTVGPGVAPMGGYVLPASAVDGQQQNGYHVGPAAVADMSMSTGITQDQSSYPDPSGLGRERMLGMGYYEQDDSPDKILFDPYQMPSTEALVVDDEPEISEYHKKQLRITKQRARQEEDDDPDFQGPRSHHRKKPRLEPEPQPDAQEVALSNMDPALFGGDETMLDAPAEEAPPVHPEAPAEVSQPTPEPADGAQDTSERERQGYSPNRPALRHARPKISYVVDENGEEEFNDILIPRSQRPPEGIANYNPEHAGKDPLDLASAAIFSTTSSTAPAAQNPSAAAPPPKKRGRPRKSEVSGTQTATPNREPEKPAKWRGRPPKVRPSLSVGPENETDDLDAQLAQQLEGFDEEGEVINTEATPRGEMAGPAGPRRRGRPPRNAQPEARSKKPEVAVELPSQPLLSMAERMRLKGKKFKIGQRKGSTGATTTPRARESEIEDSPAEAERRPAEPSLPRKERTPKPAARGRGRPRKQATRDETESADDDFDPAAEEEAVSDVARSPSPLMRDHDEPEPVLKADPEPSPPPSISATPPTAPATQEGLASPSPEQEEPGPGPDQEVESEPSPAVEPTPSSAPSPPAEPTPIPEPSPPADLTPTPEPSPPTEPTPTPEPSLPLEPSPVPEPSPPPSPPRLPSGPTIVRLLDSDEEDDYYDGGGGGYSTDGEGASRSGSGSEHGGEAGSEVGGSAGGLSGALEPSDSDSDSGSDEDEDIPARPSLASRGRGVVARGTRGVGRGRPRGRGRGRGKGRGVAA</sequence>
<dbReference type="Proteomes" id="UP000724584">
    <property type="component" value="Unassembled WGS sequence"/>
</dbReference>
<reference evidence="1 2" key="1">
    <citation type="journal article" date="2021" name="Nat. Commun.">
        <title>Genetic determinants of endophytism in the Arabidopsis root mycobiome.</title>
        <authorList>
            <person name="Mesny F."/>
            <person name="Miyauchi S."/>
            <person name="Thiergart T."/>
            <person name="Pickel B."/>
            <person name="Atanasova L."/>
            <person name="Karlsson M."/>
            <person name="Huettel B."/>
            <person name="Barry K.W."/>
            <person name="Haridas S."/>
            <person name="Chen C."/>
            <person name="Bauer D."/>
            <person name="Andreopoulos W."/>
            <person name="Pangilinan J."/>
            <person name="LaButti K."/>
            <person name="Riley R."/>
            <person name="Lipzen A."/>
            <person name="Clum A."/>
            <person name="Drula E."/>
            <person name="Henrissat B."/>
            <person name="Kohler A."/>
            <person name="Grigoriev I.V."/>
            <person name="Martin F.M."/>
            <person name="Hacquard S."/>
        </authorList>
    </citation>
    <scope>NUCLEOTIDE SEQUENCE [LARGE SCALE GENOMIC DNA]</scope>
    <source>
        <strain evidence="1 2">MPI-SDFR-AT-0079</strain>
    </source>
</reference>
<keyword evidence="2" id="KW-1185">Reference proteome</keyword>
<proteinExistence type="predicted"/>
<evidence type="ECO:0000313" key="1">
    <source>
        <dbReference type="EMBL" id="KAH6640666.1"/>
    </source>
</evidence>
<gene>
    <name evidence="1" type="ORF">F5144DRAFT_105901</name>
</gene>
<evidence type="ECO:0000313" key="2">
    <source>
        <dbReference type="Proteomes" id="UP000724584"/>
    </source>
</evidence>
<accession>A0ACB7PFS2</accession>
<name>A0ACB7PFS2_9PEZI</name>